<name>A0ABS1QXU1_9SPHI</name>
<dbReference type="CDD" id="cd12105">
    <property type="entry name" value="HmuY"/>
    <property type="match status" value="1"/>
</dbReference>
<dbReference type="Proteomes" id="UP000625283">
    <property type="component" value="Unassembled WGS sequence"/>
</dbReference>
<protein>
    <submittedName>
        <fullName evidence="2">HmuY family protein</fullName>
    </submittedName>
</protein>
<keyword evidence="1" id="KW-0732">Signal</keyword>
<dbReference type="PROSITE" id="PS51257">
    <property type="entry name" value="PROKAR_LIPOPROTEIN"/>
    <property type="match status" value="1"/>
</dbReference>
<accession>A0ABS1QXU1</accession>
<dbReference type="InterPro" id="IPR025921">
    <property type="entry name" value="HmuY"/>
</dbReference>
<sequence length="234" mass="26436">MLFRISLNKILALAALFIATSCAKDDASPSLEDGKSTIIYDLAGDTKASIANGIDGKEKRPFYTFLYNLEQKKQIWIRNKEDSIRWFKTDEWDLAFSGNYNGDIQLNNKKYKGTPGYEGDIDNTALIMLNEAYGVVETAPPDSDFDKSNVSTIGWATDNASPGWYSYDLTTHIMKAYPNRTYILRLSSGKYAKLQIVSAYKGNPPAVSDLYWPAPYFTFKYFIQQDGSRNLSTR</sequence>
<organism evidence="2 3">
    <name type="scientific">Sphingobacterium faecale</name>
    <dbReference type="NCBI Taxonomy" id="2803775"/>
    <lineage>
        <taxon>Bacteria</taxon>
        <taxon>Pseudomonadati</taxon>
        <taxon>Bacteroidota</taxon>
        <taxon>Sphingobacteriia</taxon>
        <taxon>Sphingobacteriales</taxon>
        <taxon>Sphingobacteriaceae</taxon>
        <taxon>Sphingobacterium</taxon>
    </lineage>
</organism>
<feature type="chain" id="PRO_5046228242" evidence="1">
    <location>
        <begin position="24"/>
        <end position="234"/>
    </location>
</feature>
<dbReference type="RefSeq" id="WP_202101071.1">
    <property type="nucleotide sequence ID" value="NZ_JAERTY010000001.1"/>
</dbReference>
<evidence type="ECO:0000256" key="1">
    <source>
        <dbReference type="SAM" id="SignalP"/>
    </source>
</evidence>
<gene>
    <name evidence="2" type="ORF">JKG61_00670</name>
</gene>
<feature type="signal peptide" evidence="1">
    <location>
        <begin position="1"/>
        <end position="23"/>
    </location>
</feature>
<comment type="caution">
    <text evidence="2">The sequence shown here is derived from an EMBL/GenBank/DDBJ whole genome shotgun (WGS) entry which is preliminary data.</text>
</comment>
<evidence type="ECO:0000313" key="2">
    <source>
        <dbReference type="EMBL" id="MBL1407253.1"/>
    </source>
</evidence>
<keyword evidence="3" id="KW-1185">Reference proteome</keyword>
<dbReference type="EMBL" id="JAERTY010000001">
    <property type="protein sequence ID" value="MBL1407253.1"/>
    <property type="molecule type" value="Genomic_DNA"/>
</dbReference>
<proteinExistence type="predicted"/>
<reference evidence="2 3" key="1">
    <citation type="submission" date="2021-01" db="EMBL/GenBank/DDBJ databases">
        <title>C459-1 draft genome sequence.</title>
        <authorList>
            <person name="Zhang X.-F."/>
        </authorList>
    </citation>
    <scope>NUCLEOTIDE SEQUENCE [LARGE SCALE GENOMIC DNA]</scope>
    <source>
        <strain evidence="3">C459-1</strain>
    </source>
</reference>
<evidence type="ECO:0000313" key="3">
    <source>
        <dbReference type="Proteomes" id="UP000625283"/>
    </source>
</evidence>